<accession>A0A9W8YP64</accession>
<dbReference type="Proteomes" id="UP001140453">
    <property type="component" value="Unassembled WGS sequence"/>
</dbReference>
<evidence type="ECO:0000313" key="1">
    <source>
        <dbReference type="EMBL" id="KAJ4387848.1"/>
    </source>
</evidence>
<name>A0A9W8YP64_9PEZI</name>
<evidence type="ECO:0000313" key="2">
    <source>
        <dbReference type="Proteomes" id="UP001140453"/>
    </source>
</evidence>
<dbReference type="EMBL" id="JAPEVB010000005">
    <property type="protein sequence ID" value="KAJ4387848.1"/>
    <property type="molecule type" value="Genomic_DNA"/>
</dbReference>
<organism evidence="1 2">
    <name type="scientific">Gnomoniopsis smithogilvyi</name>
    <dbReference type="NCBI Taxonomy" id="1191159"/>
    <lineage>
        <taxon>Eukaryota</taxon>
        <taxon>Fungi</taxon>
        <taxon>Dikarya</taxon>
        <taxon>Ascomycota</taxon>
        <taxon>Pezizomycotina</taxon>
        <taxon>Sordariomycetes</taxon>
        <taxon>Sordariomycetidae</taxon>
        <taxon>Diaporthales</taxon>
        <taxon>Gnomoniaceae</taxon>
        <taxon>Gnomoniopsis</taxon>
    </lineage>
</organism>
<protein>
    <submittedName>
        <fullName evidence="1">Uncharacterized protein</fullName>
    </submittedName>
</protein>
<sequence>MPIHPRVNQRVAREKFCKTCMIQLAVSGILSYGMLHELWISPLPKNNVGKVFKHGLCVFSVLPVMTFFLECCVDPVYCDPVHGHLWALRARDMVVGMLYWGIGFWLPADVVEEADRDMRRDLEMAQRVQETDEPDID</sequence>
<keyword evidence="2" id="KW-1185">Reference proteome</keyword>
<comment type="caution">
    <text evidence="1">The sequence shown here is derived from an EMBL/GenBank/DDBJ whole genome shotgun (WGS) entry which is preliminary data.</text>
</comment>
<gene>
    <name evidence="1" type="ORF">N0V93_008451</name>
</gene>
<proteinExistence type="predicted"/>
<reference evidence="1" key="1">
    <citation type="submission" date="2022-10" db="EMBL/GenBank/DDBJ databases">
        <title>Tapping the CABI collections for fungal endophytes: first genome assemblies for Collariella, Neodidymelliopsis, Ascochyta clinopodiicola, Didymella pomorum, Didymosphaeria variabile, Neocosmospora piperis and Neocucurbitaria cava.</title>
        <authorList>
            <person name="Hill R."/>
        </authorList>
    </citation>
    <scope>NUCLEOTIDE SEQUENCE</scope>
    <source>
        <strain evidence="1">IMI 355082</strain>
    </source>
</reference>
<dbReference type="OrthoDB" id="10285213at2759"/>
<dbReference type="AlphaFoldDB" id="A0A9W8YP64"/>